<dbReference type="Proteomes" id="UP000186657">
    <property type="component" value="Unassembled WGS sequence"/>
</dbReference>
<evidence type="ECO:0000313" key="3">
    <source>
        <dbReference type="Proteomes" id="UP000186657"/>
    </source>
</evidence>
<accession>A0A1U7N499</accession>
<dbReference type="EMBL" id="MKZS01000001">
    <property type="protein sequence ID" value="OLT60779.1"/>
    <property type="molecule type" value="Genomic_DNA"/>
</dbReference>
<sequence>MYNDEALLVTYPDYPVNTDTFYGYTEMVGHAGVLLIKQSGLTKYYEFGRYDPAMNGVVRNKRIPNAVIGSNGKATPSILKAILRSLSTQSGKNTRIRAAYFINMDFDKMLAYAITEQPQYSIISFNCGHYAQAVILKGNPNVDRPLIINPTPNNIVDEYIEEGNAEVLFSPTTGEMTIGKGDESDAKE</sequence>
<dbReference type="Pfam" id="PF25218">
    <property type="entry name" value="TseH"/>
    <property type="match status" value="1"/>
</dbReference>
<feature type="domain" description="Type VI secretion system effector TseH-like" evidence="1">
    <location>
        <begin position="25"/>
        <end position="139"/>
    </location>
</feature>
<dbReference type="AlphaFoldDB" id="A0A1U7N499"/>
<keyword evidence="3" id="KW-1185">Reference proteome</keyword>
<gene>
    <name evidence="2" type="ORF">BJP37_18945</name>
</gene>
<proteinExistence type="predicted"/>
<dbReference type="RefSeq" id="WP_075901332.1">
    <property type="nucleotide sequence ID" value="NZ_MKZS01000001.1"/>
</dbReference>
<evidence type="ECO:0000259" key="1">
    <source>
        <dbReference type="Pfam" id="PF25218"/>
    </source>
</evidence>
<name>A0A1U7N499_9CYAN</name>
<protein>
    <recommendedName>
        <fullName evidence="1">Type VI secretion system effector TseH-like domain-containing protein</fullName>
    </recommendedName>
</protein>
<reference evidence="2 3" key="1">
    <citation type="submission" date="2016-10" db="EMBL/GenBank/DDBJ databases">
        <title>Comparative genomics uncovers the prolific and rare metabolic potential of the cyanobacterial genus Moorea.</title>
        <authorList>
            <person name="Leao T."/>
            <person name="Castelao G."/>
            <person name="Korobeynikov A."/>
            <person name="Monroe E.A."/>
            <person name="Podell S."/>
            <person name="Glukhov E."/>
            <person name="Allen E."/>
            <person name="Gerwick W.H."/>
            <person name="Gerwick L."/>
        </authorList>
    </citation>
    <scope>NUCLEOTIDE SEQUENCE [LARGE SCALE GENOMIC DNA]</scope>
    <source>
        <strain evidence="2 3">PNG5-198</strain>
    </source>
</reference>
<dbReference type="InterPro" id="IPR057382">
    <property type="entry name" value="TseH"/>
</dbReference>
<evidence type="ECO:0000313" key="2">
    <source>
        <dbReference type="EMBL" id="OLT60779.1"/>
    </source>
</evidence>
<organism evidence="2 3">
    <name type="scientific">Moorena bouillonii PNG</name>
    <dbReference type="NCBI Taxonomy" id="568701"/>
    <lineage>
        <taxon>Bacteria</taxon>
        <taxon>Bacillati</taxon>
        <taxon>Cyanobacteriota</taxon>
        <taxon>Cyanophyceae</taxon>
        <taxon>Coleofasciculales</taxon>
        <taxon>Coleofasciculaceae</taxon>
        <taxon>Moorena</taxon>
    </lineage>
</organism>
<comment type="caution">
    <text evidence="2">The sequence shown here is derived from an EMBL/GenBank/DDBJ whole genome shotgun (WGS) entry which is preliminary data.</text>
</comment>